<evidence type="ECO:0000259" key="7">
    <source>
        <dbReference type="Pfam" id="PF14322"/>
    </source>
</evidence>
<comment type="similarity">
    <text evidence="2">Belongs to the SusD family.</text>
</comment>
<feature type="domain" description="SusD-like N-terminal" evidence="7">
    <location>
        <begin position="108"/>
        <end position="208"/>
    </location>
</feature>
<dbReference type="Gene3D" id="1.25.40.390">
    <property type="match status" value="1"/>
</dbReference>
<keyword evidence="3" id="KW-0732">Signal</keyword>
<evidence type="ECO:0000256" key="2">
    <source>
        <dbReference type="ARBA" id="ARBA00006275"/>
    </source>
</evidence>
<feature type="domain" description="RagB/SusD" evidence="6">
    <location>
        <begin position="393"/>
        <end position="512"/>
    </location>
</feature>
<keyword evidence="9" id="KW-1185">Reference proteome</keyword>
<dbReference type="Proteomes" id="UP000183200">
    <property type="component" value="Unassembled WGS sequence"/>
</dbReference>
<dbReference type="AlphaFoldDB" id="A0A1G9VXM1"/>
<keyword evidence="5" id="KW-0998">Cell outer membrane</keyword>
<accession>A0A1G9VXM1</accession>
<name>A0A1G9VXM1_9SPHI</name>
<dbReference type="EMBL" id="FNGY01000005">
    <property type="protein sequence ID" value="SDM76863.1"/>
    <property type="molecule type" value="Genomic_DNA"/>
</dbReference>
<dbReference type="OrthoDB" id="9773740at2"/>
<reference evidence="9" key="1">
    <citation type="submission" date="2016-10" db="EMBL/GenBank/DDBJ databases">
        <authorList>
            <person name="Varghese N."/>
            <person name="Submissions S."/>
        </authorList>
    </citation>
    <scope>NUCLEOTIDE SEQUENCE [LARGE SCALE GENOMIC DNA]</scope>
    <source>
        <strain evidence="9">DSM 19110</strain>
    </source>
</reference>
<dbReference type="InterPro" id="IPR012944">
    <property type="entry name" value="SusD_RagB_dom"/>
</dbReference>
<evidence type="ECO:0000256" key="4">
    <source>
        <dbReference type="ARBA" id="ARBA00023136"/>
    </source>
</evidence>
<organism evidence="8 9">
    <name type="scientific">Pedobacter steynii</name>
    <dbReference type="NCBI Taxonomy" id="430522"/>
    <lineage>
        <taxon>Bacteria</taxon>
        <taxon>Pseudomonadati</taxon>
        <taxon>Bacteroidota</taxon>
        <taxon>Sphingobacteriia</taxon>
        <taxon>Sphingobacteriales</taxon>
        <taxon>Sphingobacteriaceae</taxon>
        <taxon>Pedobacter</taxon>
    </lineage>
</organism>
<dbReference type="SUPFAM" id="SSF48452">
    <property type="entry name" value="TPR-like"/>
    <property type="match status" value="1"/>
</dbReference>
<dbReference type="RefSeq" id="WP_074607993.1">
    <property type="nucleotide sequence ID" value="NZ_FNGY01000005.1"/>
</dbReference>
<proteinExistence type="inferred from homology"/>
<dbReference type="Pfam" id="PF07980">
    <property type="entry name" value="SusD_RagB"/>
    <property type="match status" value="1"/>
</dbReference>
<protein>
    <submittedName>
        <fullName evidence="8">Starch-binding associating with outer membrane</fullName>
    </submittedName>
</protein>
<evidence type="ECO:0000256" key="1">
    <source>
        <dbReference type="ARBA" id="ARBA00004442"/>
    </source>
</evidence>
<evidence type="ECO:0000256" key="3">
    <source>
        <dbReference type="ARBA" id="ARBA00022729"/>
    </source>
</evidence>
<evidence type="ECO:0000313" key="9">
    <source>
        <dbReference type="Proteomes" id="UP000183200"/>
    </source>
</evidence>
<evidence type="ECO:0000313" key="8">
    <source>
        <dbReference type="EMBL" id="SDM76863.1"/>
    </source>
</evidence>
<evidence type="ECO:0000256" key="5">
    <source>
        <dbReference type="ARBA" id="ARBA00023237"/>
    </source>
</evidence>
<evidence type="ECO:0000259" key="6">
    <source>
        <dbReference type="Pfam" id="PF07980"/>
    </source>
</evidence>
<dbReference type="Pfam" id="PF14322">
    <property type="entry name" value="SusD-like_3"/>
    <property type="match status" value="1"/>
</dbReference>
<dbReference type="GO" id="GO:0009279">
    <property type="term" value="C:cell outer membrane"/>
    <property type="evidence" value="ECO:0007669"/>
    <property type="project" value="UniProtKB-SubCell"/>
</dbReference>
<sequence length="513" mass="57924">MRSIFKKNIRFNKGLLLLLIAISGLNFSCKKMLDIESSRLSNENTHWTSLQDTRSGLMASYSLMRSAMAENNAHWLWGELRNGDFTASSRSDLKVIINQNLKASFPLVQKLTSWRAFYAVINSASLFIERAAEVRATDIRYTEPNYRADLAQARALRAFAYFYMVRIWGDVPLITASHDGTFEEKPKTDQSKVLAYAETELITAAKDLPYIYGAEGDDILPGSYYGYGVDRWRGALFTKISAYAVLAHIAAWQSHYIDVSVYTDFIMTNYAKANIAYSTTGQLTASDGIFNGQSYSQVISFGFNDVYGESTANGHIEQLVLASPLISKQTPDLYISKDSIASVFTDLNDQRFGLDTISGLPRTNYFVNFTGEIPVFSKIKVLRGGSTNGDFAIYSSNILFTRLEELVLLRAEALAVLGQRQDAITLLNTIKKNRGVKTINDGAGKDLVSEIFGERRRELMGEGWRWYDLIRYHKIQNNNPAFMTLIQQKGIYWPIAQEVLNANSKLEQNNYWR</sequence>
<dbReference type="CDD" id="cd08977">
    <property type="entry name" value="SusD"/>
    <property type="match status" value="1"/>
</dbReference>
<dbReference type="InterPro" id="IPR011990">
    <property type="entry name" value="TPR-like_helical_dom_sf"/>
</dbReference>
<gene>
    <name evidence="8" type="ORF">SAMN05421820_1058</name>
</gene>
<dbReference type="InterPro" id="IPR033985">
    <property type="entry name" value="SusD-like_N"/>
</dbReference>
<keyword evidence="4" id="KW-0472">Membrane</keyword>
<comment type="subcellular location">
    <subcellularLocation>
        <location evidence="1">Cell outer membrane</location>
    </subcellularLocation>
</comment>